<evidence type="ECO:0000256" key="1">
    <source>
        <dbReference type="ARBA" id="ARBA00004370"/>
    </source>
</evidence>
<dbReference type="Pfam" id="PF00130">
    <property type="entry name" value="C1_1"/>
    <property type="match status" value="1"/>
</dbReference>
<keyword evidence="8" id="KW-0677">Repeat</keyword>
<dbReference type="GO" id="GO:0005829">
    <property type="term" value="C:cytosol"/>
    <property type="evidence" value="ECO:0007669"/>
    <property type="project" value="TreeGrafter"/>
</dbReference>
<evidence type="ECO:0000256" key="8">
    <source>
        <dbReference type="ARBA" id="ARBA00022737"/>
    </source>
</evidence>
<evidence type="ECO:0000256" key="6">
    <source>
        <dbReference type="ARBA" id="ARBA00022679"/>
    </source>
</evidence>
<feature type="compositionally biased region" description="Low complexity" evidence="16">
    <location>
        <begin position="263"/>
        <end position="277"/>
    </location>
</feature>
<dbReference type="InterPro" id="IPR002219">
    <property type="entry name" value="PKC_DAG/PE"/>
</dbReference>
<dbReference type="PROSITE" id="PS00479">
    <property type="entry name" value="ZF_DAG_PE_1"/>
    <property type="match status" value="1"/>
</dbReference>
<dbReference type="Pfam" id="PF00069">
    <property type="entry name" value="Pkinase"/>
    <property type="match status" value="1"/>
</dbReference>
<name>A0A814UDD8_9BILA</name>
<dbReference type="InterPro" id="IPR017441">
    <property type="entry name" value="Protein_kinase_ATP_BS"/>
</dbReference>
<reference evidence="20" key="1">
    <citation type="submission" date="2021-02" db="EMBL/GenBank/DDBJ databases">
        <authorList>
            <person name="Nowell W R."/>
        </authorList>
    </citation>
    <scope>NUCLEOTIDE SEQUENCE</scope>
</reference>
<evidence type="ECO:0000256" key="14">
    <source>
        <dbReference type="ARBA" id="ARBA00023136"/>
    </source>
</evidence>
<feature type="compositionally biased region" description="Polar residues" evidence="16">
    <location>
        <begin position="278"/>
        <end position="290"/>
    </location>
</feature>
<feature type="binding site" evidence="15">
    <location>
        <position position="476"/>
    </location>
    <ligand>
        <name>ATP</name>
        <dbReference type="ChEBI" id="CHEBI:30616"/>
    </ligand>
</feature>
<keyword evidence="6" id="KW-0808">Transferase</keyword>
<evidence type="ECO:0000259" key="18">
    <source>
        <dbReference type="PROSITE" id="PS50081"/>
    </source>
</evidence>
<dbReference type="InterPro" id="IPR000719">
    <property type="entry name" value="Prot_kinase_dom"/>
</dbReference>
<keyword evidence="12" id="KW-0862">Zinc</keyword>
<comment type="caution">
    <text evidence="20">The sequence shown here is derived from an EMBL/GenBank/DDBJ whole genome shotgun (WGS) entry which is preliminary data.</text>
</comment>
<evidence type="ECO:0000256" key="4">
    <source>
        <dbReference type="ARBA" id="ARBA00022490"/>
    </source>
</evidence>
<dbReference type="GO" id="GO:0004674">
    <property type="term" value="F:protein serine/threonine kinase activity"/>
    <property type="evidence" value="ECO:0007669"/>
    <property type="project" value="UniProtKB-KW"/>
</dbReference>
<keyword evidence="7" id="KW-0479">Metal-binding</keyword>
<keyword evidence="5" id="KW-0723">Serine/threonine-protein kinase</keyword>
<dbReference type="PANTHER" id="PTHR22968:SF15">
    <property type="entry name" value="SERINE_THREONINE-PROTEIN KINASE DKF-1"/>
    <property type="match status" value="1"/>
</dbReference>
<keyword evidence="21" id="KW-1185">Reference proteome</keyword>
<evidence type="ECO:0000256" key="12">
    <source>
        <dbReference type="ARBA" id="ARBA00022833"/>
    </source>
</evidence>
<comment type="similarity">
    <text evidence="3">Belongs to the protein kinase superfamily. CAMK Ser/Thr protein kinase family. PKD subfamily.</text>
</comment>
<evidence type="ECO:0000256" key="15">
    <source>
        <dbReference type="PROSITE-ProRule" id="PRU10141"/>
    </source>
</evidence>
<proteinExistence type="inferred from homology"/>
<dbReference type="SUPFAM" id="SSF56112">
    <property type="entry name" value="Protein kinase-like (PK-like)"/>
    <property type="match status" value="1"/>
</dbReference>
<feature type="compositionally biased region" description="Polar residues" evidence="16">
    <location>
        <begin position="250"/>
        <end position="262"/>
    </location>
</feature>
<protein>
    <recommendedName>
        <fullName evidence="22">Protein kinase C</fullName>
    </recommendedName>
</protein>
<evidence type="ECO:0000256" key="10">
    <source>
        <dbReference type="ARBA" id="ARBA00022771"/>
    </source>
</evidence>
<dbReference type="InterPro" id="IPR008271">
    <property type="entry name" value="Ser/Thr_kinase_AS"/>
</dbReference>
<dbReference type="GO" id="GO:0035556">
    <property type="term" value="P:intracellular signal transduction"/>
    <property type="evidence" value="ECO:0007669"/>
    <property type="project" value="TreeGrafter"/>
</dbReference>
<evidence type="ECO:0000256" key="11">
    <source>
        <dbReference type="ARBA" id="ARBA00022777"/>
    </source>
</evidence>
<keyword evidence="10" id="KW-0863">Zinc-finger</keyword>
<dbReference type="GO" id="GO:0007200">
    <property type="term" value="P:phospholipase C-activating G protein-coupled receptor signaling pathway"/>
    <property type="evidence" value="ECO:0007669"/>
    <property type="project" value="TreeGrafter"/>
</dbReference>
<dbReference type="SMART" id="SM00109">
    <property type="entry name" value="C1"/>
    <property type="match status" value="1"/>
</dbReference>
<dbReference type="Proteomes" id="UP000663870">
    <property type="component" value="Unassembled WGS sequence"/>
</dbReference>
<dbReference type="InterPro" id="IPR057764">
    <property type="entry name" value="Ubiquitin_PRKD1-3_N"/>
</dbReference>
<evidence type="ECO:0000256" key="3">
    <source>
        <dbReference type="ARBA" id="ARBA00008582"/>
    </source>
</evidence>
<keyword evidence="4" id="KW-0963">Cytoplasm</keyword>
<dbReference type="GO" id="GO:0008270">
    <property type="term" value="F:zinc ion binding"/>
    <property type="evidence" value="ECO:0007669"/>
    <property type="project" value="UniProtKB-KW"/>
</dbReference>
<dbReference type="PANTHER" id="PTHR22968">
    <property type="entry name" value="PROTEIN KINASE C, MU"/>
    <property type="match status" value="1"/>
</dbReference>
<evidence type="ECO:0000256" key="2">
    <source>
        <dbReference type="ARBA" id="ARBA00004496"/>
    </source>
</evidence>
<dbReference type="GO" id="GO:0005524">
    <property type="term" value="F:ATP binding"/>
    <property type="evidence" value="ECO:0007669"/>
    <property type="project" value="UniProtKB-UniRule"/>
</dbReference>
<dbReference type="SUPFAM" id="SSF57889">
    <property type="entry name" value="Cysteine-rich domain"/>
    <property type="match status" value="1"/>
</dbReference>
<feature type="region of interest" description="Disordered" evidence="16">
    <location>
        <begin position="199"/>
        <end position="290"/>
    </location>
</feature>
<dbReference type="PROSITE" id="PS00107">
    <property type="entry name" value="PROTEIN_KINASE_ATP"/>
    <property type="match status" value="1"/>
</dbReference>
<evidence type="ECO:0008006" key="22">
    <source>
        <dbReference type="Google" id="ProtNLM"/>
    </source>
</evidence>
<dbReference type="PROSITE" id="PS50081">
    <property type="entry name" value="ZF_DAG_PE_2"/>
    <property type="match status" value="1"/>
</dbReference>
<evidence type="ECO:0000256" key="16">
    <source>
        <dbReference type="SAM" id="MobiDB-lite"/>
    </source>
</evidence>
<comment type="subcellular location">
    <subcellularLocation>
        <location evidence="2">Cytoplasm</location>
    </subcellularLocation>
    <subcellularLocation>
        <location evidence="1">Membrane</location>
    </subcellularLocation>
</comment>
<dbReference type="Pfam" id="PF25525">
    <property type="entry name" value="Ubiquitin_PRKD1_N"/>
    <property type="match status" value="1"/>
</dbReference>
<dbReference type="GO" id="GO:0016020">
    <property type="term" value="C:membrane"/>
    <property type="evidence" value="ECO:0007669"/>
    <property type="project" value="UniProtKB-SubCell"/>
</dbReference>
<dbReference type="EMBL" id="CAJNOH010000256">
    <property type="protein sequence ID" value="CAF0970852.1"/>
    <property type="molecule type" value="Genomic_DNA"/>
</dbReference>
<dbReference type="InterPro" id="IPR011009">
    <property type="entry name" value="Kinase-like_dom_sf"/>
</dbReference>
<dbReference type="Proteomes" id="UP000663854">
    <property type="component" value="Unassembled WGS sequence"/>
</dbReference>
<keyword evidence="11" id="KW-0418">Kinase</keyword>
<keyword evidence="13 15" id="KW-0067">ATP-binding</keyword>
<evidence type="ECO:0000256" key="5">
    <source>
        <dbReference type="ARBA" id="ARBA00022527"/>
    </source>
</evidence>
<feature type="domain" description="Phorbol-ester/DAG-type" evidence="18">
    <location>
        <begin position="107"/>
        <end position="157"/>
    </location>
</feature>
<dbReference type="AlphaFoldDB" id="A0A814UDD8"/>
<dbReference type="Gene3D" id="3.30.60.20">
    <property type="match status" value="1"/>
</dbReference>
<sequence>MAQPQPSQELIFICLKFGIKYQSIQIDKFDPNVLDLIKKQAEDIVSKAIGNLEANDRPHHIQLFLISPDHQTPSLKLIKRASDLTPACFIEIIIWRSDQENLIPSRDHILVEHNYKKPTYCSHCDYFMWGLMKQGKRCRICRQDFHHQCAEHLPADCPGEYSRHSTLMSRASSNLTINSTTSQSQIFTDGDMINVSNDASKSKATKRPKIFGGSNRNQVVVKHSPTNTKSTTISSSSPGTSTSTRQSPTKNSSTILNTNQNDSTILTNTNESSTSLTMNGRKNTRFSPDQTLHVNSRIPPIHVKPDRRKDIKITNCQEKDGIWTATGQFGRESRHSKRADITYDKKKFKFIQKDEQGNKHVFEIPASDIEACRSQSSPSIITNGTSDNKSVAPPLLVAIYQKLACLLLDTINEAVQSKNDRRMRSSFKMVRGPENDSKDFADLYDMNEKEILGMGRFGMVFGGTMRRNGVRVAIKKIQTAECSQKDRENIEQEAAYLFQLNHPGILKFEGIFDFEQHIFLVTERLDTDMLNFILSNTNPKARLNEDVTRFLAFQLVAAIRYLHFKNIAHCDLKPDNVLINIFPDDVVHLKVGDFGYARTIHEHSLRYTKVGTTAYLPPEVSHDQWRTARGYNKTVDMWAIGVIIFVSLTGYFPFHEEVDILPQLENIPKLFQDDLFKEITDEVKDLLRYRLLVPDAGHRMHSAGVIYHDWFQKSQNLLKSCKQLEECLEKKWLTLFFEETDSNTNVPAPTIEESDSN</sequence>
<organism evidence="20 21">
    <name type="scientific">Rotaria sordida</name>
    <dbReference type="NCBI Taxonomy" id="392033"/>
    <lineage>
        <taxon>Eukaryota</taxon>
        <taxon>Metazoa</taxon>
        <taxon>Spiralia</taxon>
        <taxon>Gnathifera</taxon>
        <taxon>Rotifera</taxon>
        <taxon>Eurotatoria</taxon>
        <taxon>Bdelloidea</taxon>
        <taxon>Philodinida</taxon>
        <taxon>Philodinidae</taxon>
        <taxon>Rotaria</taxon>
    </lineage>
</organism>
<dbReference type="Gene3D" id="1.10.510.10">
    <property type="entry name" value="Transferase(Phosphotransferase) domain 1"/>
    <property type="match status" value="1"/>
</dbReference>
<keyword evidence="14" id="KW-0472">Membrane</keyword>
<dbReference type="EMBL" id="CAJNOL010000709">
    <property type="protein sequence ID" value="CAF1173735.1"/>
    <property type="molecule type" value="Genomic_DNA"/>
</dbReference>
<dbReference type="Gene3D" id="3.30.200.20">
    <property type="entry name" value="Phosphorylase Kinase, domain 1"/>
    <property type="match status" value="1"/>
</dbReference>
<feature type="compositionally biased region" description="Low complexity" evidence="16">
    <location>
        <begin position="224"/>
        <end position="249"/>
    </location>
</feature>
<feature type="domain" description="Protein kinase" evidence="17">
    <location>
        <begin position="446"/>
        <end position="711"/>
    </location>
</feature>
<dbReference type="InterPro" id="IPR046349">
    <property type="entry name" value="C1-like_sf"/>
</dbReference>
<evidence type="ECO:0000256" key="9">
    <source>
        <dbReference type="ARBA" id="ARBA00022741"/>
    </source>
</evidence>
<dbReference type="SMART" id="SM00220">
    <property type="entry name" value="S_TKc"/>
    <property type="match status" value="1"/>
</dbReference>
<dbReference type="PROSITE" id="PS50011">
    <property type="entry name" value="PROTEIN_KINASE_DOM"/>
    <property type="match status" value="1"/>
</dbReference>
<evidence type="ECO:0000313" key="21">
    <source>
        <dbReference type="Proteomes" id="UP000663870"/>
    </source>
</evidence>
<evidence type="ECO:0000259" key="17">
    <source>
        <dbReference type="PROSITE" id="PS50011"/>
    </source>
</evidence>
<evidence type="ECO:0000313" key="19">
    <source>
        <dbReference type="EMBL" id="CAF0970852.1"/>
    </source>
</evidence>
<evidence type="ECO:0000256" key="13">
    <source>
        <dbReference type="ARBA" id="ARBA00022840"/>
    </source>
</evidence>
<evidence type="ECO:0000256" key="7">
    <source>
        <dbReference type="ARBA" id="ARBA00022723"/>
    </source>
</evidence>
<gene>
    <name evidence="20" type="ORF">JXQ802_LOCUS22945</name>
    <name evidence="19" type="ORF">PYM288_LOCUS13102</name>
</gene>
<keyword evidence="9 15" id="KW-0547">Nucleotide-binding</keyword>
<evidence type="ECO:0000313" key="20">
    <source>
        <dbReference type="EMBL" id="CAF1173735.1"/>
    </source>
</evidence>
<accession>A0A814UDD8</accession>
<dbReference type="PROSITE" id="PS00108">
    <property type="entry name" value="PROTEIN_KINASE_ST"/>
    <property type="match status" value="1"/>
</dbReference>